<dbReference type="Gene3D" id="3.40.30.10">
    <property type="entry name" value="Glutaredoxin"/>
    <property type="match status" value="1"/>
</dbReference>
<sequence length="317" mass="33969">MATCTVACALTSSASPLTSLHSEFISSSSCVSFSGRGLNVRALTGNSSGSRLLWKLGAERRSGGGKKRSYGLAKVCCDASSSSSLQKLAEVEAVELTPESCKGFPAAPGVYAVLGKDGELQYIGISRRVSASIQNHLQDLPELCGSAKVCVVDAPDKSALTEAWRQWIQEYVDASGKPPPGNVQGNTTWTARKQRAAKPEIKLTPGPHVSLTIPMTELIDKVVKSCQAVVFVKGTRTAPQCGFSHRVLTIMNEVGVDYEVVNVLDEHHNPGLREAIKVYSQWPTIPQIYVKGEFVGGADILDEMAQSGEIKTLFQKS</sequence>
<dbReference type="InterPro" id="IPR033658">
    <property type="entry name" value="GRX_PICOT-like"/>
</dbReference>
<evidence type="ECO:0000256" key="1">
    <source>
        <dbReference type="ARBA" id="ARBA00008983"/>
    </source>
</evidence>
<protein>
    <recommendedName>
        <fullName evidence="5">Glutaredoxin domain-containing protein</fullName>
    </recommendedName>
</protein>
<dbReference type="PROSITE" id="PS51354">
    <property type="entry name" value="GLUTAREDOXIN_2"/>
    <property type="match status" value="1"/>
</dbReference>
<reference evidence="6 7" key="1">
    <citation type="submission" date="2024-09" db="EMBL/GenBank/DDBJ databases">
        <title>Chromosome-scale assembly of Riccia fluitans.</title>
        <authorList>
            <person name="Paukszto L."/>
            <person name="Sawicki J."/>
            <person name="Karawczyk K."/>
            <person name="Piernik-Szablinska J."/>
            <person name="Szczecinska M."/>
            <person name="Mazdziarz M."/>
        </authorList>
    </citation>
    <scope>NUCLEOTIDE SEQUENCE [LARGE SCALE GENOMIC DNA]</scope>
    <source>
        <strain evidence="6">Rf_01</strain>
        <tissue evidence="6">Aerial parts of the thallus</tissue>
    </source>
</reference>
<dbReference type="GO" id="GO:0046872">
    <property type="term" value="F:metal ion binding"/>
    <property type="evidence" value="ECO:0007669"/>
    <property type="project" value="UniProtKB-KW"/>
</dbReference>
<organism evidence="6 7">
    <name type="scientific">Riccia fluitans</name>
    <dbReference type="NCBI Taxonomy" id="41844"/>
    <lineage>
        <taxon>Eukaryota</taxon>
        <taxon>Viridiplantae</taxon>
        <taxon>Streptophyta</taxon>
        <taxon>Embryophyta</taxon>
        <taxon>Marchantiophyta</taxon>
        <taxon>Marchantiopsida</taxon>
        <taxon>Marchantiidae</taxon>
        <taxon>Marchantiales</taxon>
        <taxon>Ricciaceae</taxon>
        <taxon>Riccia</taxon>
    </lineage>
</organism>
<gene>
    <name evidence="6" type="ORF">R1flu_019328</name>
</gene>
<evidence type="ECO:0000313" key="7">
    <source>
        <dbReference type="Proteomes" id="UP001605036"/>
    </source>
</evidence>
<dbReference type="AlphaFoldDB" id="A0ABD1ZJU1"/>
<dbReference type="Pfam" id="PF00462">
    <property type="entry name" value="Glutaredoxin"/>
    <property type="match status" value="1"/>
</dbReference>
<dbReference type="EMBL" id="JBHFFA010000001">
    <property type="protein sequence ID" value="KAL2651200.1"/>
    <property type="molecule type" value="Genomic_DNA"/>
</dbReference>
<evidence type="ECO:0000256" key="3">
    <source>
        <dbReference type="ARBA" id="ARBA00023004"/>
    </source>
</evidence>
<keyword evidence="7" id="KW-1185">Reference proteome</keyword>
<dbReference type="InterPro" id="IPR004480">
    <property type="entry name" value="Monothiol_GRX-rel"/>
</dbReference>
<dbReference type="CDD" id="cd03028">
    <property type="entry name" value="GRX_PICOT_like"/>
    <property type="match status" value="1"/>
</dbReference>
<dbReference type="PANTHER" id="PTHR10293">
    <property type="entry name" value="GLUTAREDOXIN FAMILY MEMBER"/>
    <property type="match status" value="1"/>
</dbReference>
<dbReference type="NCBIfam" id="TIGR00365">
    <property type="entry name" value="Grx4 family monothiol glutaredoxin"/>
    <property type="match status" value="1"/>
</dbReference>
<evidence type="ECO:0000256" key="2">
    <source>
        <dbReference type="ARBA" id="ARBA00022723"/>
    </source>
</evidence>
<comment type="caution">
    <text evidence="6">The sequence shown here is derived from an EMBL/GenBank/DDBJ whole genome shotgun (WGS) entry which is preliminary data.</text>
</comment>
<keyword evidence="2" id="KW-0479">Metal-binding</keyword>
<evidence type="ECO:0000259" key="5">
    <source>
        <dbReference type="Pfam" id="PF00462"/>
    </source>
</evidence>
<dbReference type="InterPro" id="IPR002109">
    <property type="entry name" value="Glutaredoxin"/>
</dbReference>
<dbReference type="GO" id="GO:0051536">
    <property type="term" value="F:iron-sulfur cluster binding"/>
    <property type="evidence" value="ECO:0007669"/>
    <property type="project" value="UniProtKB-KW"/>
</dbReference>
<dbReference type="InterPro" id="IPR036249">
    <property type="entry name" value="Thioredoxin-like_sf"/>
</dbReference>
<dbReference type="SUPFAM" id="SSF52833">
    <property type="entry name" value="Thioredoxin-like"/>
    <property type="match status" value="1"/>
</dbReference>
<dbReference type="PANTHER" id="PTHR10293:SF45">
    <property type="entry name" value="BIFUNCTIONAL MONOTHIOL GLUTAREDOXIN-S16, CHLOROPLASTIC"/>
    <property type="match status" value="1"/>
</dbReference>
<feature type="domain" description="Glutaredoxin" evidence="5">
    <location>
        <begin position="229"/>
        <end position="295"/>
    </location>
</feature>
<evidence type="ECO:0000313" key="6">
    <source>
        <dbReference type="EMBL" id="KAL2651200.1"/>
    </source>
</evidence>
<comment type="similarity">
    <text evidence="1">Belongs to the glutaredoxin family. CGFS subfamily.</text>
</comment>
<keyword evidence="4" id="KW-0411">Iron-sulfur</keyword>
<keyword evidence="3" id="KW-0408">Iron</keyword>
<name>A0ABD1ZJU1_9MARC</name>
<dbReference type="Proteomes" id="UP001605036">
    <property type="component" value="Unassembled WGS sequence"/>
</dbReference>
<accession>A0ABD1ZJU1</accession>
<proteinExistence type="inferred from homology"/>
<evidence type="ECO:0000256" key="4">
    <source>
        <dbReference type="ARBA" id="ARBA00023014"/>
    </source>
</evidence>